<sequence>MWPSLLMVIGLSSMPAWASDAPYYGPMKPLSLFSYEVGYKDNLQKDGSYRIVASVRSGQAIDMAVYRAAELAGQLGYSHVEMLGGSESATPGYRSATLYARPSRSAAAPTTCRSKRPHTCYTADVRQVLRTLSGPDGLQPGVAIVDHVDRYGRSVYRGGYGAGATSPAPPVPIPSRAAPALRGVPAALPIDPQTRLRAALQAARPVQGRDQKQGWTVSD</sequence>
<reference evidence="3" key="1">
    <citation type="submission" date="2020-09" db="EMBL/GenBank/DDBJ databases">
        <title>Sphingomonas sp., a new species isolated from pork steak.</title>
        <authorList>
            <person name="Heidler von Heilborn D."/>
        </authorList>
    </citation>
    <scope>NUCLEOTIDE SEQUENCE [LARGE SCALE GENOMIC DNA]</scope>
</reference>
<dbReference type="AlphaFoldDB" id="A0A974NXZ2"/>
<evidence type="ECO:0000256" key="1">
    <source>
        <dbReference type="SAM" id="SignalP"/>
    </source>
</evidence>
<protein>
    <submittedName>
        <fullName evidence="2">Uncharacterized protein</fullName>
    </submittedName>
</protein>
<keyword evidence="3" id="KW-1185">Reference proteome</keyword>
<evidence type="ECO:0000313" key="3">
    <source>
        <dbReference type="Proteomes" id="UP000595894"/>
    </source>
</evidence>
<organism evidence="2 3">
    <name type="scientific">Sphingomonas aliaeris</name>
    <dbReference type="NCBI Taxonomy" id="2759526"/>
    <lineage>
        <taxon>Bacteria</taxon>
        <taxon>Pseudomonadati</taxon>
        <taxon>Pseudomonadota</taxon>
        <taxon>Alphaproteobacteria</taxon>
        <taxon>Sphingomonadales</taxon>
        <taxon>Sphingomonadaceae</taxon>
        <taxon>Sphingomonas</taxon>
    </lineage>
</organism>
<accession>A0A974NXZ2</accession>
<feature type="signal peptide" evidence="1">
    <location>
        <begin position="1"/>
        <end position="18"/>
    </location>
</feature>
<evidence type="ECO:0000313" key="2">
    <source>
        <dbReference type="EMBL" id="QQV79114.1"/>
    </source>
</evidence>
<proteinExistence type="predicted"/>
<dbReference type="EMBL" id="CP061035">
    <property type="protein sequence ID" value="QQV79114.1"/>
    <property type="molecule type" value="Genomic_DNA"/>
</dbReference>
<gene>
    <name evidence="2" type="ORF">H5J25_16010</name>
</gene>
<keyword evidence="1" id="KW-0732">Signal</keyword>
<dbReference type="KEGG" id="sari:H5J25_16010"/>
<feature type="chain" id="PRO_5038007338" evidence="1">
    <location>
        <begin position="19"/>
        <end position="219"/>
    </location>
</feature>
<name>A0A974NXZ2_9SPHN</name>
<dbReference type="Proteomes" id="UP000595894">
    <property type="component" value="Chromosome"/>
</dbReference>